<evidence type="ECO:0000313" key="2">
    <source>
        <dbReference type="EMBL" id="KIL44149.1"/>
    </source>
</evidence>
<evidence type="ECO:0000259" key="1">
    <source>
        <dbReference type="PROSITE" id="PS50879"/>
    </source>
</evidence>
<evidence type="ECO:0000313" key="3">
    <source>
        <dbReference type="Proteomes" id="UP000031938"/>
    </source>
</evidence>
<reference evidence="2 3" key="1">
    <citation type="submission" date="2015-01" db="EMBL/GenBank/DDBJ databases">
        <title>Genome sequencing of Jeotgalibacillus soli.</title>
        <authorList>
            <person name="Goh K.M."/>
            <person name="Chan K.-G."/>
            <person name="Yaakop A.S."/>
            <person name="Ee R."/>
            <person name="Gan H.M."/>
            <person name="Chan C.S."/>
        </authorList>
    </citation>
    <scope>NUCLEOTIDE SEQUENCE [LARGE SCALE GENOMIC DNA]</scope>
    <source>
        <strain evidence="2 3">P9</strain>
    </source>
</reference>
<dbReference type="PATRIC" id="fig|889306.3.peg.3125"/>
<name>A0A0C2RQX9_9BACL</name>
<organism evidence="2 3">
    <name type="scientific">Jeotgalibacillus soli</name>
    <dbReference type="NCBI Taxonomy" id="889306"/>
    <lineage>
        <taxon>Bacteria</taxon>
        <taxon>Bacillati</taxon>
        <taxon>Bacillota</taxon>
        <taxon>Bacilli</taxon>
        <taxon>Bacillales</taxon>
        <taxon>Caryophanaceae</taxon>
        <taxon>Jeotgalibacillus</taxon>
    </lineage>
</organism>
<gene>
    <name evidence="2" type="ORF">KP78_31130</name>
</gene>
<dbReference type="InterPro" id="IPR002156">
    <property type="entry name" value="RNaseH_domain"/>
</dbReference>
<sequence>MMDVRLHFNYYHQALPSVAFSSDWIEGKYVLPYIKDLEKTGRMKDLVIEDNLGHSWTLKEFKKLTEKVKGEKTNVSIHFDGSFRLSDHKAGIGIVLTYDEDDMSYRIRENDQLEEINSNNEAEYAALYRSIQLCSELRIEHQLVKVTGDSLVVINQLNGEWPCYEPALQRWLDRIEEECRRNHIVLEGIAVKRNENKDADKLASQAVQGISIRSHNEM</sequence>
<dbReference type="InterPro" id="IPR036397">
    <property type="entry name" value="RNaseH_sf"/>
</dbReference>
<dbReference type="InterPro" id="IPR012337">
    <property type="entry name" value="RNaseH-like_sf"/>
</dbReference>
<dbReference type="GO" id="GO:0003676">
    <property type="term" value="F:nucleic acid binding"/>
    <property type="evidence" value="ECO:0007669"/>
    <property type="project" value="InterPro"/>
</dbReference>
<dbReference type="CDD" id="cd09279">
    <property type="entry name" value="RNase_HI_like"/>
    <property type="match status" value="1"/>
</dbReference>
<dbReference type="AlphaFoldDB" id="A0A0C2RQX9"/>
<feature type="domain" description="RNase H type-1" evidence="1">
    <location>
        <begin position="71"/>
        <end position="208"/>
    </location>
</feature>
<dbReference type="Pfam" id="PF13456">
    <property type="entry name" value="RVT_3"/>
    <property type="match status" value="1"/>
</dbReference>
<keyword evidence="3" id="KW-1185">Reference proteome</keyword>
<dbReference type="PANTHER" id="PTHR48475">
    <property type="entry name" value="RIBONUCLEASE H"/>
    <property type="match status" value="1"/>
</dbReference>
<dbReference type="PANTHER" id="PTHR48475:SF1">
    <property type="entry name" value="RNASE H TYPE-1 DOMAIN-CONTAINING PROTEIN"/>
    <property type="match status" value="1"/>
</dbReference>
<dbReference type="EMBL" id="JXRP01000019">
    <property type="protein sequence ID" value="KIL44149.1"/>
    <property type="molecule type" value="Genomic_DNA"/>
</dbReference>
<proteinExistence type="predicted"/>
<dbReference type="Gene3D" id="3.30.420.10">
    <property type="entry name" value="Ribonuclease H-like superfamily/Ribonuclease H"/>
    <property type="match status" value="1"/>
</dbReference>
<dbReference type="NCBIfam" id="NF005822">
    <property type="entry name" value="PRK07708.1"/>
    <property type="match status" value="1"/>
</dbReference>
<dbReference type="GO" id="GO:0004523">
    <property type="term" value="F:RNA-DNA hybrid ribonuclease activity"/>
    <property type="evidence" value="ECO:0007669"/>
    <property type="project" value="InterPro"/>
</dbReference>
<dbReference type="PROSITE" id="PS50879">
    <property type="entry name" value="RNASE_H_1"/>
    <property type="match status" value="1"/>
</dbReference>
<dbReference type="SUPFAM" id="SSF53098">
    <property type="entry name" value="Ribonuclease H-like"/>
    <property type="match status" value="1"/>
</dbReference>
<dbReference type="Proteomes" id="UP000031938">
    <property type="component" value="Unassembled WGS sequence"/>
</dbReference>
<accession>A0A0C2RQX9</accession>
<dbReference type="STRING" id="889306.KP78_31130"/>
<comment type="caution">
    <text evidence="2">The sequence shown here is derived from an EMBL/GenBank/DDBJ whole genome shotgun (WGS) entry which is preliminary data.</text>
</comment>
<protein>
    <recommendedName>
        <fullName evidence="1">RNase H type-1 domain-containing protein</fullName>
    </recommendedName>
</protein>